<gene>
    <name evidence="2" type="ORF">CWS31_007730</name>
</gene>
<evidence type="ECO:0000313" key="3">
    <source>
        <dbReference type="Proteomes" id="UP000815846"/>
    </source>
</evidence>
<evidence type="ECO:0000313" key="2">
    <source>
        <dbReference type="EMBL" id="TYK66147.1"/>
    </source>
</evidence>
<dbReference type="EMBL" id="PJAI02000006">
    <property type="protein sequence ID" value="TYK66147.1"/>
    <property type="molecule type" value="Genomic_DNA"/>
</dbReference>
<feature type="non-terminal residue" evidence="2">
    <location>
        <position position="66"/>
    </location>
</feature>
<keyword evidence="1" id="KW-0732">Signal</keyword>
<dbReference type="RefSeq" id="WP_148747747.1">
    <property type="nucleotide sequence ID" value="NZ_PJAI02000006.1"/>
</dbReference>
<keyword evidence="3" id="KW-1185">Reference proteome</keyword>
<proteinExistence type="predicted"/>
<comment type="caution">
    <text evidence="2">The sequence shown here is derived from an EMBL/GenBank/DDBJ whole genome shotgun (WGS) entry which is preliminary data.</text>
</comment>
<feature type="chain" id="PRO_5045188713" evidence="1">
    <location>
        <begin position="22"/>
        <end position="66"/>
    </location>
</feature>
<feature type="signal peptide" evidence="1">
    <location>
        <begin position="1"/>
        <end position="21"/>
    </location>
</feature>
<evidence type="ECO:0000256" key="1">
    <source>
        <dbReference type="SAM" id="SignalP"/>
    </source>
</evidence>
<sequence length="66" mass="6503">MNITLLSKAMLIVLGVSTLSACGGTDSAEPTPTPTPDTTAPVITLNGNSTITHGVGSEYIDAGASA</sequence>
<protein>
    <submittedName>
        <fullName evidence="2">DUF5011 domain-containing protein</fullName>
    </submittedName>
</protein>
<accession>A0ABY3MYN9</accession>
<organism evidence="2 3">
    <name type="scientific">Colwellia echini</name>
    <dbReference type="NCBI Taxonomy" id="1982103"/>
    <lineage>
        <taxon>Bacteria</taxon>
        <taxon>Pseudomonadati</taxon>
        <taxon>Pseudomonadota</taxon>
        <taxon>Gammaproteobacteria</taxon>
        <taxon>Alteromonadales</taxon>
        <taxon>Colwelliaceae</taxon>
        <taxon>Colwellia</taxon>
    </lineage>
</organism>
<dbReference type="Proteomes" id="UP000815846">
    <property type="component" value="Unassembled WGS sequence"/>
</dbReference>
<name>A0ABY3MYN9_9GAMM</name>
<reference evidence="2 3" key="1">
    <citation type="submission" date="2019-08" db="EMBL/GenBank/DDBJ databases">
        <title>Microbe sample from Colwellia echini.</title>
        <authorList>
            <person name="Christiansen L."/>
            <person name="Pathiraja D."/>
            <person name="Schultz-Johansen M."/>
            <person name="Choi I.-G."/>
            <person name="Stougaard P."/>
        </authorList>
    </citation>
    <scope>NUCLEOTIDE SEQUENCE [LARGE SCALE GENOMIC DNA]</scope>
    <source>
        <strain evidence="2 3">A3</strain>
    </source>
</reference>